<dbReference type="GO" id="GO:0016874">
    <property type="term" value="F:ligase activity"/>
    <property type="evidence" value="ECO:0007669"/>
    <property type="project" value="UniProtKB-KW"/>
</dbReference>
<feature type="transmembrane region" description="Helical" evidence="5">
    <location>
        <begin position="251"/>
        <end position="284"/>
    </location>
</feature>
<keyword evidence="4 5" id="KW-0472">Membrane</keyword>
<comment type="subcellular location">
    <subcellularLocation>
        <location evidence="1">Membrane</location>
        <topology evidence="1">Multi-pass membrane protein</topology>
    </subcellularLocation>
</comment>
<keyword evidence="7" id="KW-0436">Ligase</keyword>
<dbReference type="InterPro" id="IPR051533">
    <property type="entry name" value="WaaL-like"/>
</dbReference>
<feature type="transmembrane region" description="Helical" evidence="5">
    <location>
        <begin position="180"/>
        <end position="198"/>
    </location>
</feature>
<feature type="transmembrane region" description="Helical" evidence="5">
    <location>
        <begin position="61"/>
        <end position="78"/>
    </location>
</feature>
<dbReference type="PANTHER" id="PTHR37422:SF17">
    <property type="entry name" value="O-ANTIGEN LIGASE"/>
    <property type="match status" value="1"/>
</dbReference>
<proteinExistence type="predicted"/>
<feature type="transmembrane region" description="Helical" evidence="5">
    <location>
        <begin position="290"/>
        <end position="309"/>
    </location>
</feature>
<evidence type="ECO:0000259" key="6">
    <source>
        <dbReference type="Pfam" id="PF04932"/>
    </source>
</evidence>
<feature type="transmembrane region" description="Helical" evidence="5">
    <location>
        <begin position="377"/>
        <end position="401"/>
    </location>
</feature>
<name>A0A7C0U362_DESA2</name>
<reference evidence="7" key="1">
    <citation type="journal article" date="2020" name="mSystems">
        <title>Genome- and Community-Level Interaction Insights into Carbon Utilization and Element Cycling Functions of Hydrothermarchaeota in Hydrothermal Sediment.</title>
        <authorList>
            <person name="Zhou Z."/>
            <person name="Liu Y."/>
            <person name="Xu W."/>
            <person name="Pan J."/>
            <person name="Luo Z.H."/>
            <person name="Li M."/>
        </authorList>
    </citation>
    <scope>NUCLEOTIDE SEQUENCE [LARGE SCALE GENOMIC DNA]</scope>
    <source>
        <strain evidence="7">HyVt-233</strain>
    </source>
</reference>
<evidence type="ECO:0000313" key="7">
    <source>
        <dbReference type="EMBL" id="HDD44676.1"/>
    </source>
</evidence>
<evidence type="ECO:0000256" key="4">
    <source>
        <dbReference type="ARBA" id="ARBA00023136"/>
    </source>
</evidence>
<gene>
    <name evidence="7" type="ORF">ENG63_07445</name>
</gene>
<dbReference type="Proteomes" id="UP000886289">
    <property type="component" value="Unassembled WGS sequence"/>
</dbReference>
<feature type="transmembrane region" description="Helical" evidence="5">
    <location>
        <begin position="422"/>
        <end position="440"/>
    </location>
</feature>
<dbReference type="GO" id="GO:0016020">
    <property type="term" value="C:membrane"/>
    <property type="evidence" value="ECO:0007669"/>
    <property type="project" value="UniProtKB-SubCell"/>
</dbReference>
<feature type="transmembrane region" description="Helical" evidence="5">
    <location>
        <begin position="123"/>
        <end position="143"/>
    </location>
</feature>
<evidence type="ECO:0000256" key="5">
    <source>
        <dbReference type="SAM" id="Phobius"/>
    </source>
</evidence>
<dbReference type="EMBL" id="DRBS01000278">
    <property type="protein sequence ID" value="HDD44676.1"/>
    <property type="molecule type" value="Genomic_DNA"/>
</dbReference>
<dbReference type="PANTHER" id="PTHR37422">
    <property type="entry name" value="TEICHURONIC ACID BIOSYNTHESIS PROTEIN TUAE"/>
    <property type="match status" value="1"/>
</dbReference>
<sequence length="468" mass="52594">MLLFYYIQLIVLIASIILLFLLQVSYQTIIIFAAIGYIAINYSFITTFFQKLLVLIQKDILLYFAWVLLFISIFLWRGRSSAELITNPVDEVAFLRMAEVSMACILSLFMFRVSVVSHMLTGLLPFMFIYSILALISSLYSSFQLYTLWKAFETSVGVLLIAVTLSRIGDFEDMKAVSDLILGLFGFLLIMIWVGAAIEPSRAFLKKGFLGFMLAGVFPIINPNAVGFIGALLGIVAFCRMFNIKTTKDKIFYQNIFFVSLVTLILAQARTSLAGFLLAALFWLALNKKIRWLTFLVLLGGIVALNSGLSDYIIAYFKRGQSEEVFTTLSGRTIAWAHAWNMFKKSPIIGYGFASGARFDVLKGLGMVGLHGSLFDVLVNLGILGLVPWLMAVIGTWVYLLRIFFRYGNQMRPDIKAYHTEIIAVMTILTLRAVTGTAIVMHDKEFILFLLILAYAQYSMRTKGFTTG</sequence>
<feature type="non-terminal residue" evidence="7">
    <location>
        <position position="468"/>
    </location>
</feature>
<dbReference type="AlphaFoldDB" id="A0A7C0U362"/>
<comment type="caution">
    <text evidence="7">The sequence shown here is derived from an EMBL/GenBank/DDBJ whole genome shotgun (WGS) entry which is preliminary data.</text>
</comment>
<protein>
    <submittedName>
        <fullName evidence="7">O-antigen ligase domain-containing protein</fullName>
    </submittedName>
</protein>
<accession>A0A7C0U362</accession>
<feature type="transmembrane region" description="Helical" evidence="5">
    <location>
        <begin position="29"/>
        <end position="49"/>
    </location>
</feature>
<dbReference type="Pfam" id="PF04932">
    <property type="entry name" value="Wzy_C"/>
    <property type="match status" value="1"/>
</dbReference>
<keyword evidence="2 5" id="KW-0812">Transmembrane</keyword>
<feature type="transmembrane region" description="Helical" evidence="5">
    <location>
        <begin position="5"/>
        <end position="23"/>
    </location>
</feature>
<feature type="transmembrane region" description="Helical" evidence="5">
    <location>
        <begin position="348"/>
        <end position="371"/>
    </location>
</feature>
<evidence type="ECO:0000256" key="3">
    <source>
        <dbReference type="ARBA" id="ARBA00022989"/>
    </source>
</evidence>
<feature type="transmembrane region" description="Helical" evidence="5">
    <location>
        <begin position="93"/>
        <end position="111"/>
    </location>
</feature>
<feature type="transmembrane region" description="Helical" evidence="5">
    <location>
        <begin position="210"/>
        <end position="239"/>
    </location>
</feature>
<evidence type="ECO:0000256" key="1">
    <source>
        <dbReference type="ARBA" id="ARBA00004141"/>
    </source>
</evidence>
<organism evidence="7">
    <name type="scientific">Desulfofervidus auxilii</name>
    <dbReference type="NCBI Taxonomy" id="1621989"/>
    <lineage>
        <taxon>Bacteria</taxon>
        <taxon>Pseudomonadati</taxon>
        <taxon>Thermodesulfobacteriota</taxon>
        <taxon>Candidatus Desulfofervidia</taxon>
        <taxon>Candidatus Desulfofervidales</taxon>
        <taxon>Candidatus Desulfofervidaceae</taxon>
        <taxon>Candidatus Desulfofervidus</taxon>
    </lineage>
</organism>
<feature type="domain" description="O-antigen ligase-related" evidence="6">
    <location>
        <begin position="257"/>
        <end position="390"/>
    </location>
</feature>
<evidence type="ECO:0000256" key="2">
    <source>
        <dbReference type="ARBA" id="ARBA00022692"/>
    </source>
</evidence>
<feature type="transmembrane region" description="Helical" evidence="5">
    <location>
        <begin position="149"/>
        <end position="168"/>
    </location>
</feature>
<dbReference type="InterPro" id="IPR007016">
    <property type="entry name" value="O-antigen_ligase-rel_domated"/>
</dbReference>
<keyword evidence="3 5" id="KW-1133">Transmembrane helix</keyword>